<evidence type="ECO:0000259" key="4">
    <source>
        <dbReference type="Pfam" id="PF16987"/>
    </source>
</evidence>
<keyword evidence="2" id="KW-0539">Nucleus</keyword>
<sequence length="263" mass="29911">MDTSNLRPNQGGSANGGDSSMESGDWRSQLEADTRQMILNKMYVFMSFKLSLFCALKMDRLKRHLPYSGAEGIRELNRKAVRFEEKIYVNATSKFDYLRKIALNMLYLEYVSQNPMRDAIQSYSTANGVNPSGPGSNSMIRREMDTSNWRPSEGGSAGGGMQFYDWRSQLTPDSRQRIVNKITDTLKRHLRLSRDEELKELHAIAGRFEEKIYAAAASQFDYLRIISVKMMSMMKNRPQNPMPNAMQSYPTSNSLNPSDPGIS</sequence>
<feature type="domain" description="Mediator complex subunit 15 KIX" evidence="4">
    <location>
        <begin position="165"/>
        <end position="241"/>
    </location>
</feature>
<evidence type="ECO:0000313" key="6">
    <source>
        <dbReference type="Proteomes" id="UP001172457"/>
    </source>
</evidence>
<dbReference type="AlphaFoldDB" id="A0AA38SJP8"/>
<feature type="region of interest" description="Disordered" evidence="3">
    <location>
        <begin position="1"/>
        <end position="26"/>
    </location>
</feature>
<dbReference type="Pfam" id="PF16987">
    <property type="entry name" value="KIX_2"/>
    <property type="match status" value="2"/>
</dbReference>
<name>A0AA38SJP8_9ASTR</name>
<dbReference type="GO" id="GO:0005634">
    <property type="term" value="C:nucleus"/>
    <property type="evidence" value="ECO:0007669"/>
    <property type="project" value="UniProtKB-SubCell"/>
</dbReference>
<dbReference type="EMBL" id="JARYMX010000008">
    <property type="protein sequence ID" value="KAJ9537226.1"/>
    <property type="molecule type" value="Genomic_DNA"/>
</dbReference>
<reference evidence="5" key="1">
    <citation type="submission" date="2023-03" db="EMBL/GenBank/DDBJ databases">
        <title>Chromosome-scale reference genome and RAD-based genetic map of yellow starthistle (Centaurea solstitialis) reveal putative structural variation and QTLs associated with invader traits.</title>
        <authorList>
            <person name="Reatini B."/>
            <person name="Cang F.A."/>
            <person name="Jiang Q."/>
            <person name="Mckibben M.T.W."/>
            <person name="Barker M.S."/>
            <person name="Rieseberg L.H."/>
            <person name="Dlugosch K.M."/>
        </authorList>
    </citation>
    <scope>NUCLEOTIDE SEQUENCE</scope>
    <source>
        <strain evidence="5">CAN-66</strain>
        <tissue evidence="5">Leaf</tissue>
    </source>
</reference>
<dbReference type="InterPro" id="IPR036529">
    <property type="entry name" value="KIX_dom_sf"/>
</dbReference>
<dbReference type="SUPFAM" id="SSF47040">
    <property type="entry name" value="Kix domain of CBP (creb binding protein)"/>
    <property type="match status" value="1"/>
</dbReference>
<dbReference type="GO" id="GO:0031490">
    <property type="term" value="F:chromatin DNA binding"/>
    <property type="evidence" value="ECO:0007669"/>
    <property type="project" value="InterPro"/>
</dbReference>
<proteinExistence type="predicted"/>
<dbReference type="InterPro" id="IPR036546">
    <property type="entry name" value="MED15_KIX"/>
</dbReference>
<feature type="domain" description="Mediator complex subunit 15 KIX" evidence="4">
    <location>
        <begin position="24"/>
        <end position="116"/>
    </location>
</feature>
<dbReference type="GO" id="GO:0003713">
    <property type="term" value="F:transcription coactivator activity"/>
    <property type="evidence" value="ECO:0007669"/>
    <property type="project" value="InterPro"/>
</dbReference>
<feature type="compositionally biased region" description="Polar residues" evidence="3">
    <location>
        <begin position="1"/>
        <end position="22"/>
    </location>
</feature>
<comment type="subcellular location">
    <subcellularLocation>
        <location evidence="1">Nucleus</location>
    </subcellularLocation>
</comment>
<comment type="caution">
    <text evidence="5">The sequence shown here is derived from an EMBL/GenBank/DDBJ whole genome shotgun (WGS) entry which is preliminary data.</text>
</comment>
<feature type="compositionally biased region" description="Polar residues" evidence="3">
    <location>
        <begin position="245"/>
        <end position="257"/>
    </location>
</feature>
<dbReference type="InterPro" id="IPR044661">
    <property type="entry name" value="MED15a/b/c-like"/>
</dbReference>
<evidence type="ECO:0000256" key="2">
    <source>
        <dbReference type="ARBA" id="ARBA00023242"/>
    </source>
</evidence>
<dbReference type="FunFam" id="1.10.246.20:FF:000003">
    <property type="entry name" value="Mediator of RNA polymerase II transcription subunit 15a"/>
    <property type="match status" value="1"/>
</dbReference>
<dbReference type="PANTHER" id="PTHR33137:SF4">
    <property type="entry name" value="MEDIATOR OF RNA POLYMERASE II TRANSCRIPTION SUBUNIT 15A-RELATED"/>
    <property type="match status" value="1"/>
</dbReference>
<keyword evidence="6" id="KW-1185">Reference proteome</keyword>
<organism evidence="5 6">
    <name type="scientific">Centaurea solstitialis</name>
    <name type="common">yellow star-thistle</name>
    <dbReference type="NCBI Taxonomy" id="347529"/>
    <lineage>
        <taxon>Eukaryota</taxon>
        <taxon>Viridiplantae</taxon>
        <taxon>Streptophyta</taxon>
        <taxon>Embryophyta</taxon>
        <taxon>Tracheophyta</taxon>
        <taxon>Spermatophyta</taxon>
        <taxon>Magnoliopsida</taxon>
        <taxon>eudicotyledons</taxon>
        <taxon>Gunneridae</taxon>
        <taxon>Pentapetalae</taxon>
        <taxon>asterids</taxon>
        <taxon>campanulids</taxon>
        <taxon>Asterales</taxon>
        <taxon>Asteraceae</taxon>
        <taxon>Carduoideae</taxon>
        <taxon>Cardueae</taxon>
        <taxon>Centaureinae</taxon>
        <taxon>Centaurea</taxon>
    </lineage>
</organism>
<dbReference type="PANTHER" id="PTHR33137">
    <property type="entry name" value="MEDIATOR OF RNA POLYMERASE II TRANSCRIPTION SUBUNIT 15A-RELATED"/>
    <property type="match status" value="1"/>
</dbReference>
<dbReference type="Gene3D" id="1.10.246.20">
    <property type="entry name" value="Coactivator CBP, KIX domain"/>
    <property type="match status" value="2"/>
</dbReference>
<protein>
    <recommendedName>
        <fullName evidence="4">Mediator complex subunit 15 KIX domain-containing protein</fullName>
    </recommendedName>
</protein>
<dbReference type="Proteomes" id="UP001172457">
    <property type="component" value="Chromosome 8"/>
</dbReference>
<evidence type="ECO:0000256" key="1">
    <source>
        <dbReference type="ARBA" id="ARBA00004123"/>
    </source>
</evidence>
<accession>A0AA38SJP8</accession>
<gene>
    <name evidence="5" type="ORF">OSB04_029959</name>
</gene>
<feature type="region of interest" description="Disordered" evidence="3">
    <location>
        <begin position="237"/>
        <end position="263"/>
    </location>
</feature>
<evidence type="ECO:0000256" key="3">
    <source>
        <dbReference type="SAM" id="MobiDB-lite"/>
    </source>
</evidence>
<evidence type="ECO:0000313" key="5">
    <source>
        <dbReference type="EMBL" id="KAJ9537226.1"/>
    </source>
</evidence>